<dbReference type="Proteomes" id="UP000014157">
    <property type="component" value="Unassembled WGS sequence"/>
</dbReference>
<dbReference type="RefSeq" id="WP_010766653.1">
    <property type="nucleotide sequence ID" value="NZ_ASWB01000003.1"/>
</dbReference>
<feature type="transmembrane region" description="Helical" evidence="1">
    <location>
        <begin position="12"/>
        <end position="31"/>
    </location>
</feature>
<dbReference type="EMBL" id="AJAS01000026">
    <property type="protein sequence ID" value="EOH95922.1"/>
    <property type="molecule type" value="Genomic_DNA"/>
</dbReference>
<dbReference type="EMBL" id="ASWB01000003">
    <property type="protein sequence ID" value="EOT66409.1"/>
    <property type="molecule type" value="Genomic_DNA"/>
</dbReference>
<dbReference type="AlphaFoldDB" id="R2QH97"/>
<keyword evidence="1" id="KW-0472">Membrane</keyword>
<proteinExistence type="predicted"/>
<protein>
    <submittedName>
        <fullName evidence="2">Uncharacterized protein</fullName>
    </submittedName>
</protein>
<reference evidence="2 4" key="1">
    <citation type="submission" date="2013-02" db="EMBL/GenBank/DDBJ databases">
        <title>The Genome Sequence of Enterococcus moraviensis BAA-383.</title>
        <authorList>
            <consortium name="The Broad Institute Genome Sequencing Platform"/>
            <consortium name="The Broad Institute Genome Sequencing Center for Infectious Disease"/>
            <person name="Earl A.M."/>
            <person name="Gilmore M.S."/>
            <person name="Lebreton F."/>
            <person name="Walker B."/>
            <person name="Young S.K."/>
            <person name="Zeng Q."/>
            <person name="Gargeya S."/>
            <person name="Fitzgerald M."/>
            <person name="Haas B."/>
            <person name="Abouelleil A."/>
            <person name="Alvarado L."/>
            <person name="Arachchi H.M."/>
            <person name="Berlin A.M."/>
            <person name="Chapman S.B."/>
            <person name="Dewar J."/>
            <person name="Goldberg J."/>
            <person name="Griggs A."/>
            <person name="Gujja S."/>
            <person name="Hansen M."/>
            <person name="Howarth C."/>
            <person name="Imamovic A."/>
            <person name="Larimer J."/>
            <person name="McCowan C."/>
            <person name="Murphy C."/>
            <person name="Neiman D."/>
            <person name="Pearson M."/>
            <person name="Priest M."/>
            <person name="Roberts A."/>
            <person name="Saif S."/>
            <person name="Shea T."/>
            <person name="Sisk P."/>
            <person name="Sykes S."/>
            <person name="Wortman J."/>
            <person name="Nusbaum C."/>
            <person name="Birren B."/>
        </authorList>
    </citation>
    <scope>NUCLEOTIDE SEQUENCE [LARGE SCALE GENOMIC DNA]</scope>
    <source>
        <strain evidence="2 4">ATCC BAA-383</strain>
    </source>
</reference>
<evidence type="ECO:0000313" key="5">
    <source>
        <dbReference type="Proteomes" id="UP000014157"/>
    </source>
</evidence>
<evidence type="ECO:0000313" key="3">
    <source>
        <dbReference type="EMBL" id="EOT66409.1"/>
    </source>
</evidence>
<keyword evidence="1" id="KW-1133">Transmembrane helix</keyword>
<feature type="transmembrane region" description="Helical" evidence="1">
    <location>
        <begin position="51"/>
        <end position="67"/>
    </location>
</feature>
<reference evidence="3 5" key="2">
    <citation type="submission" date="2013-03" db="EMBL/GenBank/DDBJ databases">
        <title>The Genome Sequence of Enterococcus moraviensis BAA-383 (PacBio/Illumina hybrid assembly).</title>
        <authorList>
            <consortium name="The Broad Institute Genomics Platform"/>
            <consortium name="The Broad Institute Genome Sequencing Center for Infectious Disease"/>
            <person name="Earl A."/>
            <person name="Russ C."/>
            <person name="Gilmore M."/>
            <person name="Surin D."/>
            <person name="Walker B."/>
            <person name="Young S."/>
            <person name="Zeng Q."/>
            <person name="Gargeya S."/>
            <person name="Fitzgerald M."/>
            <person name="Haas B."/>
            <person name="Abouelleil A."/>
            <person name="Allen A.W."/>
            <person name="Alvarado L."/>
            <person name="Arachchi H.M."/>
            <person name="Berlin A.M."/>
            <person name="Chapman S.B."/>
            <person name="Gainer-Dewar J."/>
            <person name="Goldberg J."/>
            <person name="Griggs A."/>
            <person name="Gujja S."/>
            <person name="Hansen M."/>
            <person name="Howarth C."/>
            <person name="Imamovic A."/>
            <person name="Ireland A."/>
            <person name="Larimer J."/>
            <person name="McCowan C."/>
            <person name="Murphy C."/>
            <person name="Pearson M."/>
            <person name="Poon T.W."/>
            <person name="Priest M."/>
            <person name="Roberts A."/>
            <person name="Saif S."/>
            <person name="Shea T."/>
            <person name="Sisk P."/>
            <person name="Sykes S."/>
            <person name="Wortman J."/>
            <person name="Nusbaum C."/>
            <person name="Birren B."/>
        </authorList>
    </citation>
    <scope>NUCLEOTIDE SEQUENCE [LARGE SCALE GENOMIC DNA]</scope>
    <source>
        <strain evidence="3 5">ATCC BAA-383</strain>
    </source>
</reference>
<keyword evidence="1" id="KW-0812">Transmembrane</keyword>
<comment type="caution">
    <text evidence="2">The sequence shown here is derived from an EMBL/GenBank/DDBJ whole genome shotgun (WGS) entry which is preliminary data.</text>
</comment>
<dbReference type="Proteomes" id="UP000013781">
    <property type="component" value="Unassembled WGS sequence"/>
</dbReference>
<evidence type="ECO:0000313" key="2">
    <source>
        <dbReference type="EMBL" id="EOH95922.1"/>
    </source>
</evidence>
<gene>
    <name evidence="3" type="ORF">I586_02680</name>
    <name evidence="2" type="ORF">UAY_03348</name>
</gene>
<sequence length="137" mass="15717">MVVEKGSFLATMIKIHGVVQLCSTLVLAFLALTRHTSFIYYNWRLVQWPNYLAVLLIQAAIAVLLLMSLNNNVKRRKAWFAWISTFFLGFITISTIQQISIHSNLTIYSLPTLISGLILVIATHRYVKKRKTYGSWL</sequence>
<feature type="transmembrane region" description="Helical" evidence="1">
    <location>
        <begin position="105"/>
        <end position="127"/>
    </location>
</feature>
<dbReference type="HOGENOM" id="CLU_1862098_0_0_9"/>
<evidence type="ECO:0000256" key="1">
    <source>
        <dbReference type="SAM" id="Phobius"/>
    </source>
</evidence>
<evidence type="ECO:0000313" key="4">
    <source>
        <dbReference type="Proteomes" id="UP000013781"/>
    </source>
</evidence>
<organism evidence="2 4">
    <name type="scientific">Enterococcus moraviensis ATCC BAA-383</name>
    <dbReference type="NCBI Taxonomy" id="1158609"/>
    <lineage>
        <taxon>Bacteria</taxon>
        <taxon>Bacillati</taxon>
        <taxon>Bacillota</taxon>
        <taxon>Bacilli</taxon>
        <taxon>Lactobacillales</taxon>
        <taxon>Enterococcaceae</taxon>
        <taxon>Enterococcus</taxon>
    </lineage>
</organism>
<dbReference type="PATRIC" id="fig|1158609.3.peg.3272"/>
<keyword evidence="5" id="KW-1185">Reference proteome</keyword>
<name>R2QH97_9ENTE</name>
<accession>R2QH97</accession>
<feature type="transmembrane region" description="Helical" evidence="1">
    <location>
        <begin position="79"/>
        <end position="99"/>
    </location>
</feature>